<sequence>MRTAWRWISAACGALAVGTAIAAPAVPAYREFKDWIVGCDNVHACTAKSAPEKEGEATATLEIWRESGSTGELQATLWLASDFDPAQMRLDGKPLALKAAWVGKADGESHGLKQDDALRFVRAIANGRVLQLTADAKGPQVPLEGLAAALLFVDDVQGRVGNSTALGKAGRGGAGAVPNGPMAPVVRAAPTPPPLADAAALAKAVRAAQGPLLRQRCDPQLKDFDGDEADPLTADEALVLLSCWRGAYQQGQIVLRVPRNAPARAVPVALPRPPGAPAPERAEDAAVVSEGDYAPDTAMLSSASKGRGLGDCGYAVQWAFDGKGFVPASYDYQRRCAGAPGDWLPLYRARVEKER</sequence>
<evidence type="ECO:0000256" key="1">
    <source>
        <dbReference type="SAM" id="SignalP"/>
    </source>
</evidence>
<name>A0A2W5PXW5_VARPD</name>
<dbReference type="Pfam" id="PF06674">
    <property type="entry name" value="DUF1176"/>
    <property type="match status" value="1"/>
</dbReference>
<evidence type="ECO:0000313" key="3">
    <source>
        <dbReference type="Proteomes" id="UP000249135"/>
    </source>
</evidence>
<feature type="signal peptide" evidence="1">
    <location>
        <begin position="1"/>
        <end position="22"/>
    </location>
</feature>
<proteinExistence type="predicted"/>
<gene>
    <name evidence="2" type="ORF">DI563_18620</name>
</gene>
<accession>A0A2W5PXW5</accession>
<protein>
    <recommendedName>
        <fullName evidence="4">DUF1176 domain-containing protein</fullName>
    </recommendedName>
</protein>
<feature type="chain" id="PRO_5015914198" description="DUF1176 domain-containing protein" evidence="1">
    <location>
        <begin position="23"/>
        <end position="355"/>
    </location>
</feature>
<evidence type="ECO:0000313" key="2">
    <source>
        <dbReference type="EMBL" id="PZQ70302.1"/>
    </source>
</evidence>
<dbReference type="Proteomes" id="UP000249135">
    <property type="component" value="Unassembled WGS sequence"/>
</dbReference>
<dbReference type="InterPro" id="IPR009560">
    <property type="entry name" value="DUF1176"/>
</dbReference>
<dbReference type="AlphaFoldDB" id="A0A2W5PXW5"/>
<comment type="caution">
    <text evidence="2">The sequence shown here is derived from an EMBL/GenBank/DDBJ whole genome shotgun (WGS) entry which is preliminary data.</text>
</comment>
<keyword evidence="1" id="KW-0732">Signal</keyword>
<organism evidence="2 3">
    <name type="scientific">Variovorax paradoxus</name>
    <dbReference type="NCBI Taxonomy" id="34073"/>
    <lineage>
        <taxon>Bacteria</taxon>
        <taxon>Pseudomonadati</taxon>
        <taxon>Pseudomonadota</taxon>
        <taxon>Betaproteobacteria</taxon>
        <taxon>Burkholderiales</taxon>
        <taxon>Comamonadaceae</taxon>
        <taxon>Variovorax</taxon>
    </lineage>
</organism>
<evidence type="ECO:0008006" key="4">
    <source>
        <dbReference type="Google" id="ProtNLM"/>
    </source>
</evidence>
<dbReference type="EMBL" id="QFPP01000272">
    <property type="protein sequence ID" value="PZQ70302.1"/>
    <property type="molecule type" value="Genomic_DNA"/>
</dbReference>
<reference evidence="2 3" key="1">
    <citation type="submission" date="2017-08" db="EMBL/GenBank/DDBJ databases">
        <title>Infants hospitalized years apart are colonized by the same room-sourced microbial strains.</title>
        <authorList>
            <person name="Brooks B."/>
            <person name="Olm M.R."/>
            <person name="Firek B.A."/>
            <person name="Baker R."/>
            <person name="Thomas B.C."/>
            <person name="Morowitz M.J."/>
            <person name="Banfield J.F."/>
        </authorList>
    </citation>
    <scope>NUCLEOTIDE SEQUENCE [LARGE SCALE GENOMIC DNA]</scope>
    <source>
        <strain evidence="2">S2_005_003_R2_41</strain>
    </source>
</reference>